<dbReference type="AlphaFoldDB" id="A0A815CPX0"/>
<evidence type="ECO:0000313" key="3">
    <source>
        <dbReference type="EMBL" id="CAF3739935.1"/>
    </source>
</evidence>
<dbReference type="Proteomes" id="UP000663889">
    <property type="component" value="Unassembled WGS sequence"/>
</dbReference>
<dbReference type="Proteomes" id="UP000663882">
    <property type="component" value="Unassembled WGS sequence"/>
</dbReference>
<protein>
    <submittedName>
        <fullName evidence="1">Uncharacterized protein</fullName>
    </submittedName>
</protein>
<dbReference type="Proteomes" id="UP000663874">
    <property type="component" value="Unassembled WGS sequence"/>
</dbReference>
<dbReference type="EMBL" id="CAJOAX010003680">
    <property type="protein sequence ID" value="CAF3867292.1"/>
    <property type="molecule type" value="Genomic_DNA"/>
</dbReference>
<evidence type="ECO:0000313" key="4">
    <source>
        <dbReference type="EMBL" id="CAF3867292.1"/>
    </source>
</evidence>
<proteinExistence type="predicted"/>
<gene>
    <name evidence="3" type="ORF">FNK824_LOCUS11616</name>
    <name evidence="4" type="ORF">OTI717_LOCUS22024</name>
    <name evidence="2" type="ORF">RFH988_LOCUS32582</name>
    <name evidence="1" type="ORF">SEV965_LOCUS25550</name>
</gene>
<dbReference type="EMBL" id="CAJNOU010002069">
    <property type="protein sequence ID" value="CAF1286639.1"/>
    <property type="molecule type" value="Genomic_DNA"/>
</dbReference>
<dbReference type="EMBL" id="CAJOBE010001392">
    <property type="protein sequence ID" value="CAF3739935.1"/>
    <property type="molecule type" value="Genomic_DNA"/>
</dbReference>
<name>A0A815CPX0_9BILA</name>
<evidence type="ECO:0000313" key="5">
    <source>
        <dbReference type="Proteomes" id="UP000663889"/>
    </source>
</evidence>
<dbReference type="Proteomes" id="UP000663823">
    <property type="component" value="Unassembled WGS sequence"/>
</dbReference>
<comment type="caution">
    <text evidence="1">The sequence shown here is derived from an EMBL/GenBank/DDBJ whole genome shotgun (WGS) entry which is preliminary data.</text>
</comment>
<evidence type="ECO:0000313" key="2">
    <source>
        <dbReference type="EMBL" id="CAF1356513.1"/>
    </source>
</evidence>
<evidence type="ECO:0000313" key="1">
    <source>
        <dbReference type="EMBL" id="CAF1286639.1"/>
    </source>
</evidence>
<organism evidence="1 5">
    <name type="scientific">Rotaria sordida</name>
    <dbReference type="NCBI Taxonomy" id="392033"/>
    <lineage>
        <taxon>Eukaryota</taxon>
        <taxon>Metazoa</taxon>
        <taxon>Spiralia</taxon>
        <taxon>Gnathifera</taxon>
        <taxon>Rotifera</taxon>
        <taxon>Eurotatoria</taxon>
        <taxon>Bdelloidea</taxon>
        <taxon>Philodinida</taxon>
        <taxon>Philodinidae</taxon>
        <taxon>Rotaria</taxon>
    </lineage>
</organism>
<dbReference type="EMBL" id="CAJNOO010003831">
    <property type="protein sequence ID" value="CAF1356513.1"/>
    <property type="molecule type" value="Genomic_DNA"/>
</dbReference>
<reference evidence="1" key="1">
    <citation type="submission" date="2021-02" db="EMBL/GenBank/DDBJ databases">
        <authorList>
            <person name="Nowell W R."/>
        </authorList>
    </citation>
    <scope>NUCLEOTIDE SEQUENCE</scope>
</reference>
<accession>A0A815CPX0</accession>
<sequence>MERILHVVNYGQLHSLLLVNFSQEIILQHLISDTILRRLITDQITSLNILMDDKITSDSSVKNEFDMI</sequence>